<gene>
    <name evidence="1" type="ORF">BSL78_00787</name>
</gene>
<dbReference type="Proteomes" id="UP000230750">
    <property type="component" value="Unassembled WGS sequence"/>
</dbReference>
<organism evidence="1 2">
    <name type="scientific">Stichopus japonicus</name>
    <name type="common">Sea cucumber</name>
    <dbReference type="NCBI Taxonomy" id="307972"/>
    <lineage>
        <taxon>Eukaryota</taxon>
        <taxon>Metazoa</taxon>
        <taxon>Echinodermata</taxon>
        <taxon>Eleutherozoa</taxon>
        <taxon>Echinozoa</taxon>
        <taxon>Holothuroidea</taxon>
        <taxon>Aspidochirotacea</taxon>
        <taxon>Aspidochirotida</taxon>
        <taxon>Stichopodidae</taxon>
        <taxon>Apostichopus</taxon>
    </lineage>
</organism>
<accession>A0A2G8LPW5</accession>
<dbReference type="GO" id="GO:0061630">
    <property type="term" value="F:ubiquitin protein ligase activity"/>
    <property type="evidence" value="ECO:0007669"/>
    <property type="project" value="TreeGrafter"/>
</dbReference>
<dbReference type="Gene3D" id="2.120.10.30">
    <property type="entry name" value="TolB, C-terminal domain"/>
    <property type="match status" value="1"/>
</dbReference>
<dbReference type="GO" id="GO:0043161">
    <property type="term" value="P:proteasome-mediated ubiquitin-dependent protein catabolic process"/>
    <property type="evidence" value="ECO:0007669"/>
    <property type="project" value="TreeGrafter"/>
</dbReference>
<proteinExistence type="predicted"/>
<dbReference type="InterPro" id="IPR011042">
    <property type="entry name" value="6-blade_b-propeller_TolB-like"/>
</dbReference>
<reference evidence="1 2" key="1">
    <citation type="journal article" date="2017" name="PLoS Biol.">
        <title>The sea cucumber genome provides insights into morphological evolution and visceral regeneration.</title>
        <authorList>
            <person name="Zhang X."/>
            <person name="Sun L."/>
            <person name="Yuan J."/>
            <person name="Sun Y."/>
            <person name="Gao Y."/>
            <person name="Zhang L."/>
            <person name="Li S."/>
            <person name="Dai H."/>
            <person name="Hamel J.F."/>
            <person name="Liu C."/>
            <person name="Yu Y."/>
            <person name="Liu S."/>
            <person name="Lin W."/>
            <person name="Guo K."/>
            <person name="Jin S."/>
            <person name="Xu P."/>
            <person name="Storey K.B."/>
            <person name="Huan P."/>
            <person name="Zhang T."/>
            <person name="Zhou Y."/>
            <person name="Zhang J."/>
            <person name="Lin C."/>
            <person name="Li X."/>
            <person name="Xing L."/>
            <person name="Huo D."/>
            <person name="Sun M."/>
            <person name="Wang L."/>
            <person name="Mercier A."/>
            <person name="Li F."/>
            <person name="Yang H."/>
            <person name="Xiang J."/>
        </authorList>
    </citation>
    <scope>NUCLEOTIDE SEQUENCE [LARGE SCALE GENOMIC DNA]</scope>
    <source>
        <strain evidence="1">Shaxun</strain>
        <tissue evidence="1">Muscle</tissue>
    </source>
</reference>
<dbReference type="GO" id="GO:0008270">
    <property type="term" value="F:zinc ion binding"/>
    <property type="evidence" value="ECO:0007669"/>
    <property type="project" value="UniProtKB-KW"/>
</dbReference>
<dbReference type="InterPro" id="IPR050952">
    <property type="entry name" value="TRIM-NHL_E3_ligases"/>
</dbReference>
<dbReference type="GO" id="GO:0000209">
    <property type="term" value="P:protein polyubiquitination"/>
    <property type="evidence" value="ECO:0007669"/>
    <property type="project" value="TreeGrafter"/>
</dbReference>
<dbReference type="PANTHER" id="PTHR24104:SF25">
    <property type="entry name" value="PROTEIN LIN-41"/>
    <property type="match status" value="1"/>
</dbReference>
<dbReference type="AlphaFoldDB" id="A0A2G8LPW5"/>
<sequence>MASQAGRSDRAYFYTDYMDLKDAHDVYVYENRQEDIVKYTIVVIRDGGIFTINRPYIDATAVYEDTKFKPFAVAFSKDKFYVTATKTIQLFDSKFKRQDTLEDKELISPKGIYAGDNRLYVVNGKHEDPSNKTAIFIFDLDMKKISKFAEGNFVDPWSLKVNLTETMIFVSDTGAREVKIFDNERRKLVRTIPMPQHGGRQMQCRGLDIDENDNVFVALRVEGLRRQYECIRMYPKGVKYSYIFSKACHRLDLLKAFFPAENICTALKRMSRNSSIYSITKYFISFEVSITKR</sequence>
<evidence type="ECO:0000313" key="1">
    <source>
        <dbReference type="EMBL" id="PIK62264.1"/>
    </source>
</evidence>
<evidence type="ECO:0000313" key="2">
    <source>
        <dbReference type="Proteomes" id="UP000230750"/>
    </source>
</evidence>
<keyword evidence="2" id="KW-1185">Reference proteome</keyword>
<name>A0A2G8LPW5_STIJA</name>
<dbReference type="PANTHER" id="PTHR24104">
    <property type="entry name" value="E3 UBIQUITIN-PROTEIN LIGASE NHLRC1-RELATED"/>
    <property type="match status" value="1"/>
</dbReference>
<dbReference type="EMBL" id="MRZV01000015">
    <property type="protein sequence ID" value="PIK62264.1"/>
    <property type="molecule type" value="Genomic_DNA"/>
</dbReference>
<comment type="caution">
    <text evidence="1">The sequence shown here is derived from an EMBL/GenBank/DDBJ whole genome shotgun (WGS) entry which is preliminary data.</text>
</comment>
<dbReference type="SUPFAM" id="SSF63825">
    <property type="entry name" value="YWTD domain"/>
    <property type="match status" value="1"/>
</dbReference>
<protein>
    <submittedName>
        <fullName evidence="1">Putative E3 ubiquitin-protein ligase TRIM71-like isoform X1</fullName>
    </submittedName>
</protein>